<name>A0A3A6Q5U0_9EURY</name>
<reference evidence="6 7" key="1">
    <citation type="submission" date="2018-06" db="EMBL/GenBank/DDBJ databases">
        <title>Halonotius sp. F13-13 a new haloarchaeeon isolated from a solar saltern from Isla Cristina, Huelva, Spain.</title>
        <authorList>
            <person name="Duran-Viseras A."/>
            <person name="Sanchez-Porro C."/>
            <person name="Ventosa A."/>
        </authorList>
    </citation>
    <scope>NUCLEOTIDE SEQUENCE [LARGE SCALE GENOMIC DNA]</scope>
    <source>
        <strain evidence="6 7">CECT 7525</strain>
    </source>
</reference>
<keyword evidence="2 4" id="KW-0689">Ribosomal protein</keyword>
<evidence type="ECO:0000313" key="6">
    <source>
        <dbReference type="EMBL" id="RJX51883.1"/>
    </source>
</evidence>
<keyword evidence="7" id="KW-1185">Reference proteome</keyword>
<dbReference type="SMART" id="SM01405">
    <property type="entry name" value="Ribosomal_S6e"/>
    <property type="match status" value="1"/>
</dbReference>
<organism evidence="6 7">
    <name type="scientific">Halonotius pteroides</name>
    <dbReference type="NCBI Taxonomy" id="268735"/>
    <lineage>
        <taxon>Archaea</taxon>
        <taxon>Methanobacteriati</taxon>
        <taxon>Methanobacteriota</taxon>
        <taxon>Stenosarchaea group</taxon>
        <taxon>Halobacteria</taxon>
        <taxon>Halobacteriales</taxon>
        <taxon>Haloferacaceae</taxon>
        <taxon>Halonotius</taxon>
    </lineage>
</organism>
<dbReference type="PROSITE" id="PS00578">
    <property type="entry name" value="RIBOSOMAL_S6E"/>
    <property type="match status" value="1"/>
</dbReference>
<dbReference type="NCBIfam" id="NF003294">
    <property type="entry name" value="PRK04290.1-3"/>
    <property type="match status" value="1"/>
</dbReference>
<feature type="region of interest" description="Disordered" evidence="5">
    <location>
        <begin position="123"/>
        <end position="174"/>
    </location>
</feature>
<dbReference type="EMBL" id="QMDW01000001">
    <property type="protein sequence ID" value="RJX51883.1"/>
    <property type="molecule type" value="Genomic_DNA"/>
</dbReference>
<feature type="compositionally biased region" description="Acidic residues" evidence="5">
    <location>
        <begin position="126"/>
        <end position="174"/>
    </location>
</feature>
<sequence>MAEFQVAVADPTDGQTYQHEVDGQDANRFLGRELGEEVDGGAVGLDSYTLKLTGGSDETGRPMREDVPGAQIRERLLEGGVGFNPTHDGERKRITVRGRQVSEETAQVNATIVDSDGNVRVALGLEEPEPDDETDEAADDTDDAAAEDADAEAADDAAADEAADADSDEQEANA</sequence>
<dbReference type="Proteomes" id="UP000281564">
    <property type="component" value="Unassembled WGS sequence"/>
</dbReference>
<protein>
    <recommendedName>
        <fullName evidence="4">Small ribosomal subunit protein eS6</fullName>
    </recommendedName>
</protein>
<accession>A0A3A6Q5U0</accession>
<dbReference type="HAMAP" id="MF_00512">
    <property type="entry name" value="Ribosomal_eS6"/>
    <property type="match status" value="1"/>
</dbReference>
<dbReference type="GO" id="GO:1990904">
    <property type="term" value="C:ribonucleoprotein complex"/>
    <property type="evidence" value="ECO:0007669"/>
    <property type="project" value="UniProtKB-KW"/>
</dbReference>
<dbReference type="InterPro" id="IPR020924">
    <property type="entry name" value="Ribosomal_eS6_arc"/>
</dbReference>
<dbReference type="InterPro" id="IPR001377">
    <property type="entry name" value="Ribosomal_eS6"/>
</dbReference>
<comment type="caution">
    <text evidence="6">The sequence shown here is derived from an EMBL/GenBank/DDBJ whole genome shotgun (WGS) entry which is preliminary data.</text>
</comment>
<feature type="region of interest" description="Disordered" evidence="5">
    <location>
        <begin position="1"/>
        <end position="20"/>
    </location>
</feature>
<evidence type="ECO:0000256" key="5">
    <source>
        <dbReference type="SAM" id="MobiDB-lite"/>
    </source>
</evidence>
<dbReference type="OrthoDB" id="7793at2157"/>
<dbReference type="Pfam" id="PF01092">
    <property type="entry name" value="Ribosomal_S6e"/>
    <property type="match status" value="1"/>
</dbReference>
<keyword evidence="3 4" id="KW-0687">Ribonucleoprotein</keyword>
<evidence type="ECO:0000256" key="1">
    <source>
        <dbReference type="ARBA" id="ARBA00009312"/>
    </source>
</evidence>
<evidence type="ECO:0000256" key="3">
    <source>
        <dbReference type="ARBA" id="ARBA00023274"/>
    </source>
</evidence>
<comment type="similarity">
    <text evidence="1 4">Belongs to the eukaryotic ribosomal protein eS6 family.</text>
</comment>
<dbReference type="GO" id="GO:0005840">
    <property type="term" value="C:ribosome"/>
    <property type="evidence" value="ECO:0007669"/>
    <property type="project" value="UniProtKB-KW"/>
</dbReference>
<evidence type="ECO:0000313" key="7">
    <source>
        <dbReference type="Proteomes" id="UP000281564"/>
    </source>
</evidence>
<dbReference type="AlphaFoldDB" id="A0A3A6Q5U0"/>
<evidence type="ECO:0000256" key="2">
    <source>
        <dbReference type="ARBA" id="ARBA00022980"/>
    </source>
</evidence>
<proteinExistence type="inferred from homology"/>
<dbReference type="PANTHER" id="PTHR11502">
    <property type="entry name" value="40S RIBOSOMAL PROTEIN S6"/>
    <property type="match status" value="1"/>
</dbReference>
<dbReference type="InterPro" id="IPR018282">
    <property type="entry name" value="Ribosomal_eS6_CS"/>
</dbReference>
<dbReference type="GO" id="GO:0003735">
    <property type="term" value="F:structural constituent of ribosome"/>
    <property type="evidence" value="ECO:0007669"/>
    <property type="project" value="InterPro"/>
</dbReference>
<evidence type="ECO:0000256" key="4">
    <source>
        <dbReference type="HAMAP-Rule" id="MF_00512"/>
    </source>
</evidence>
<dbReference type="GO" id="GO:0006412">
    <property type="term" value="P:translation"/>
    <property type="evidence" value="ECO:0007669"/>
    <property type="project" value="UniProtKB-UniRule"/>
</dbReference>
<gene>
    <name evidence="4" type="primary">rps6e</name>
    <name evidence="6" type="ORF">DP106_00800</name>
</gene>